<organism evidence="3 4">
    <name type="scientific">Aedes albopictus</name>
    <name type="common">Asian tiger mosquito</name>
    <name type="synonym">Stegomyia albopicta</name>
    <dbReference type="NCBI Taxonomy" id="7160"/>
    <lineage>
        <taxon>Eukaryota</taxon>
        <taxon>Metazoa</taxon>
        <taxon>Ecdysozoa</taxon>
        <taxon>Arthropoda</taxon>
        <taxon>Hexapoda</taxon>
        <taxon>Insecta</taxon>
        <taxon>Pterygota</taxon>
        <taxon>Neoptera</taxon>
        <taxon>Endopterygota</taxon>
        <taxon>Diptera</taxon>
        <taxon>Nematocera</taxon>
        <taxon>Culicoidea</taxon>
        <taxon>Culicidae</taxon>
        <taxon>Culicinae</taxon>
        <taxon>Aedini</taxon>
        <taxon>Aedes</taxon>
        <taxon>Stegomyia</taxon>
    </lineage>
</organism>
<dbReference type="Proteomes" id="UP000069940">
    <property type="component" value="Unassembled WGS sequence"/>
</dbReference>
<evidence type="ECO:0000313" key="3">
    <source>
        <dbReference type="EnsemblMetazoa" id="AALFPA23_017117.P24965"/>
    </source>
</evidence>
<feature type="compositionally biased region" description="Low complexity" evidence="1">
    <location>
        <begin position="330"/>
        <end position="349"/>
    </location>
</feature>
<feature type="compositionally biased region" description="Low complexity" evidence="1">
    <location>
        <begin position="282"/>
        <end position="311"/>
    </location>
</feature>
<reference evidence="4" key="1">
    <citation type="journal article" date="2015" name="Proc. Natl. Acad. Sci. U.S.A.">
        <title>Genome sequence of the Asian Tiger mosquito, Aedes albopictus, reveals insights into its biology, genetics, and evolution.</title>
        <authorList>
            <person name="Chen X.G."/>
            <person name="Jiang X."/>
            <person name="Gu J."/>
            <person name="Xu M."/>
            <person name="Wu Y."/>
            <person name="Deng Y."/>
            <person name="Zhang C."/>
            <person name="Bonizzoni M."/>
            <person name="Dermauw W."/>
            <person name="Vontas J."/>
            <person name="Armbruster P."/>
            <person name="Huang X."/>
            <person name="Yang Y."/>
            <person name="Zhang H."/>
            <person name="He W."/>
            <person name="Peng H."/>
            <person name="Liu Y."/>
            <person name="Wu K."/>
            <person name="Chen J."/>
            <person name="Lirakis M."/>
            <person name="Topalis P."/>
            <person name="Van Leeuwen T."/>
            <person name="Hall A.B."/>
            <person name="Jiang X."/>
            <person name="Thorpe C."/>
            <person name="Mueller R.L."/>
            <person name="Sun C."/>
            <person name="Waterhouse R.M."/>
            <person name="Yan G."/>
            <person name="Tu Z.J."/>
            <person name="Fang X."/>
            <person name="James A.A."/>
        </authorList>
    </citation>
    <scope>NUCLEOTIDE SEQUENCE [LARGE SCALE GENOMIC DNA]</scope>
    <source>
        <strain evidence="4">Foshan</strain>
    </source>
</reference>
<evidence type="ECO:0000256" key="1">
    <source>
        <dbReference type="SAM" id="MobiDB-lite"/>
    </source>
</evidence>
<keyword evidence="4" id="KW-1185">Reference proteome</keyword>
<feature type="chain" id="PRO_5047276311" evidence="2">
    <location>
        <begin position="21"/>
        <end position="536"/>
    </location>
</feature>
<evidence type="ECO:0000256" key="2">
    <source>
        <dbReference type="SAM" id="SignalP"/>
    </source>
</evidence>
<feature type="region of interest" description="Disordered" evidence="1">
    <location>
        <begin position="198"/>
        <end position="250"/>
    </location>
</feature>
<accession>A0ABM1ZC66</accession>
<name>A0ABM1ZC66_AEDAL</name>
<feature type="compositionally biased region" description="Polar residues" evidence="1">
    <location>
        <begin position="320"/>
        <end position="329"/>
    </location>
</feature>
<feature type="signal peptide" evidence="2">
    <location>
        <begin position="1"/>
        <end position="20"/>
    </location>
</feature>
<keyword evidence="2" id="KW-0732">Signal</keyword>
<proteinExistence type="predicted"/>
<feature type="region of interest" description="Disordered" evidence="1">
    <location>
        <begin position="281"/>
        <end position="360"/>
    </location>
</feature>
<feature type="compositionally biased region" description="Acidic residues" evidence="1">
    <location>
        <begin position="202"/>
        <end position="216"/>
    </location>
</feature>
<evidence type="ECO:0000313" key="4">
    <source>
        <dbReference type="Proteomes" id="UP000069940"/>
    </source>
</evidence>
<sequence length="536" mass="61290">MQTLLLPLFGLMAIGSASLSYPVFGTKRYTRANLLPANDYGSSLTMPVYSPVPQYYDNQPQYMPMPSYSMGPAASDYYDDSGYYNSNYYYVPPVQRRHQRFDRYPSYGLPTFQGEYKPTPYYYAHAPSYSYSDDRESNNPLDDLHEEMLQEDERERARDFMPVGQEQWYESPSRHPADNAFLRNLIMYNNQMNSLRNKQFESNEDYEEYEDTEPEYYDTPYADSRNSYSGYVNPYTGNSPSQGSNTNNRNMLNKITSLRNSMAKNAVEDDEEVQELKSLIHQQKNSRPQQQQQQQQLLQQPQFPEQQTPSPVQDFKQHQQRSLSNDYQQYPSSSDSWQRDSPSYSTYSDYDSENEYDDSWSHWDRKRNVQPKKLILPVGTTSSTTTHAPLTTTTTTVAPTEKPKVEIVQGRNGQKEVVLPRPAAPVRNPFANMAAGVQQQHTGFRAATATAPASTKNNAVALQGGQVASPAMPVSSSNNSVYDTIKKIINMQQNLQDADLSHQLESQRHKGTRVHKRFVSTAESLVQQLDGLKRTA</sequence>
<dbReference type="RefSeq" id="XP_029709140.2">
    <property type="nucleotide sequence ID" value="XM_029853280.2"/>
</dbReference>
<dbReference type="GeneID" id="109420020"/>
<reference evidence="3" key="2">
    <citation type="submission" date="2025-05" db="UniProtKB">
        <authorList>
            <consortium name="EnsemblMetazoa"/>
        </authorList>
    </citation>
    <scope>IDENTIFICATION</scope>
    <source>
        <strain evidence="3">Foshan</strain>
    </source>
</reference>
<protein>
    <submittedName>
        <fullName evidence="3">Uncharacterized protein</fullName>
    </submittedName>
</protein>
<dbReference type="EnsemblMetazoa" id="AALFPA23_017117.R24965">
    <property type="protein sequence ID" value="AALFPA23_017117.P24965"/>
    <property type="gene ID" value="AALFPA23_017117"/>
</dbReference>
<feature type="compositionally biased region" description="Polar residues" evidence="1">
    <location>
        <begin position="224"/>
        <end position="250"/>
    </location>
</feature>